<feature type="region of interest" description="Disordered" evidence="1">
    <location>
        <begin position="295"/>
        <end position="333"/>
    </location>
</feature>
<feature type="compositionally biased region" description="Basic and acidic residues" evidence="1">
    <location>
        <begin position="120"/>
        <end position="141"/>
    </location>
</feature>
<organism evidence="2 3">
    <name type="scientific">Paecilomyces lecythidis</name>
    <dbReference type="NCBI Taxonomy" id="3004212"/>
    <lineage>
        <taxon>Eukaryota</taxon>
        <taxon>Fungi</taxon>
        <taxon>Dikarya</taxon>
        <taxon>Ascomycota</taxon>
        <taxon>Pezizomycotina</taxon>
        <taxon>Eurotiomycetes</taxon>
        <taxon>Eurotiomycetidae</taxon>
        <taxon>Eurotiales</taxon>
        <taxon>Thermoascaceae</taxon>
        <taxon>Paecilomyces</taxon>
    </lineage>
</organism>
<feature type="compositionally biased region" description="Basic residues" evidence="1">
    <location>
        <begin position="318"/>
        <end position="327"/>
    </location>
</feature>
<evidence type="ECO:0000313" key="3">
    <source>
        <dbReference type="Proteomes" id="UP001583193"/>
    </source>
</evidence>
<dbReference type="Proteomes" id="UP001583193">
    <property type="component" value="Unassembled WGS sequence"/>
</dbReference>
<sequence length="554" mass="63374">MADQDEAALPTYRPAKPLPFELRQHCGIYFEEKLYTQALDLLLSILTSGTVASGTAFIPSPQHLALAATFIVHPSTTTRAKTTEEREAANAALRLLRLTNTLVGPIAAKLDTAFSFRRFDSSSRHGGRRRADDSAASRELRDEETEPLNLEMGQNGSLWFRAEDFWHAVGWAFNCSVLHPKRWERWQLWLQFMCEVLEDDWNERIKQLEEMDTGTEPATPSRRRERLLKQSMIYRYLASGSAGHGQNRRILRAIFADGSGNAKNEFCEIFKNELKEPKRDEETLKKRQANVNIDQDEYGDYLSKDEDESDETDTTSRMRPKRPRRTKNKDQPEDIPDVAVIITNSVSDTLYANGGVSSFGGFQSLALRQRLLHILSMVAEHMPKTFMPLEELYHLFVENIRHLPLPAFQSFVSPNVLPHFSPAEHSTLCEFLLFRMRESDAPDTDEPYLNQKKLEECYLPWAANTTTAVDNAKMSILLESLLSLLAQDGLLSITEELKQAVVEGIQARTDKAQDEIRRNQNRRNAEDIEWCWLIESGERLIFLVEDILPLEEQG</sequence>
<evidence type="ECO:0000313" key="2">
    <source>
        <dbReference type="EMBL" id="KAL1886516.1"/>
    </source>
</evidence>
<feature type="region of interest" description="Disordered" evidence="1">
    <location>
        <begin position="120"/>
        <end position="147"/>
    </location>
</feature>
<dbReference type="EMBL" id="JAVDPF010000001">
    <property type="protein sequence ID" value="KAL1886516.1"/>
    <property type="molecule type" value="Genomic_DNA"/>
</dbReference>
<accession>A0ABR3YDZ0</accession>
<comment type="caution">
    <text evidence="2">The sequence shown here is derived from an EMBL/GenBank/DDBJ whole genome shotgun (WGS) entry which is preliminary data.</text>
</comment>
<proteinExistence type="predicted"/>
<gene>
    <name evidence="2" type="ORF">Plec18167_000447</name>
</gene>
<name>A0ABR3YDZ0_9EURO</name>
<reference evidence="2 3" key="1">
    <citation type="journal article" date="2024" name="IMA Fungus">
        <title>IMA Genome - F19 : A genome assembly and annotation guide to empower mycologists, including annotated draft genome sequences of Ceratocystis pirilliformis, Diaporthe australafricana, Fusarium ophioides, Paecilomyces lecythidis, and Sporothrix stenoceras.</title>
        <authorList>
            <person name="Aylward J."/>
            <person name="Wilson A.M."/>
            <person name="Visagie C.M."/>
            <person name="Spraker J."/>
            <person name="Barnes I."/>
            <person name="Buitendag C."/>
            <person name="Ceriani C."/>
            <person name="Del Mar Angel L."/>
            <person name="du Plessis D."/>
            <person name="Fuchs T."/>
            <person name="Gasser K."/>
            <person name="Kramer D."/>
            <person name="Li W."/>
            <person name="Munsamy K."/>
            <person name="Piso A."/>
            <person name="Price J.L."/>
            <person name="Sonnekus B."/>
            <person name="Thomas C."/>
            <person name="van der Nest A."/>
            <person name="van Dijk A."/>
            <person name="van Heerden A."/>
            <person name="van Vuuren N."/>
            <person name="Yilmaz N."/>
            <person name="Duong T.A."/>
            <person name="van der Merwe N.A."/>
            <person name="Wingfield M.J."/>
            <person name="Wingfield B.D."/>
        </authorList>
    </citation>
    <scope>NUCLEOTIDE SEQUENCE [LARGE SCALE GENOMIC DNA]</scope>
    <source>
        <strain evidence="2 3">CMW 18167</strain>
    </source>
</reference>
<feature type="compositionally biased region" description="Acidic residues" evidence="1">
    <location>
        <begin position="295"/>
        <end position="313"/>
    </location>
</feature>
<keyword evidence="3" id="KW-1185">Reference proteome</keyword>
<protein>
    <submittedName>
        <fullName evidence="2">Uncharacterized protein</fullName>
    </submittedName>
</protein>
<evidence type="ECO:0000256" key="1">
    <source>
        <dbReference type="SAM" id="MobiDB-lite"/>
    </source>
</evidence>